<feature type="non-terminal residue" evidence="2">
    <location>
        <position position="1"/>
    </location>
</feature>
<evidence type="ECO:0000313" key="2">
    <source>
        <dbReference type="EMBL" id="EFG48748.1"/>
    </source>
</evidence>
<keyword evidence="1" id="KW-0812">Transmembrane</keyword>
<proteinExistence type="predicted"/>
<keyword evidence="3" id="KW-1185">Reference proteome</keyword>
<gene>
    <name evidence="2" type="ORF">HMPREF0061_1904</name>
</gene>
<feature type="transmembrane region" description="Helical" evidence="1">
    <location>
        <begin position="94"/>
        <end position="121"/>
    </location>
</feature>
<dbReference type="EMBL" id="ADNT01000141">
    <property type="protein sequence ID" value="EFG48748.1"/>
    <property type="molecule type" value="Genomic_DNA"/>
</dbReference>
<evidence type="ECO:0000313" key="3">
    <source>
        <dbReference type="Proteomes" id="UP000003764"/>
    </source>
</evidence>
<organism evidence="2 3">
    <name type="scientific">Aerococcus viridans (strain ATCC 11563 / DSM 20340 / CCUG 4311 / JCM 20461 / NBRC 12219 / NCTC 8251 / M1)</name>
    <dbReference type="NCBI Taxonomy" id="655812"/>
    <lineage>
        <taxon>Bacteria</taxon>
        <taxon>Bacillati</taxon>
        <taxon>Bacillota</taxon>
        <taxon>Bacilli</taxon>
        <taxon>Lactobacillales</taxon>
        <taxon>Aerococcaceae</taxon>
        <taxon>Aerococcus</taxon>
    </lineage>
</organism>
<name>A0ABP2IA62_AERVM</name>
<sequence length="186" mass="18834">GVVTMSGYVKSKKDMKFQSQDDLNYVQSVIDDADLALHDKSRRMENSPIGEAVAGAVGVGVGAGVGFAGLYLGGSVVGLSAAGITSGLAAAGGLIGGGMVAGIAVLAAPAVVLGGAGLSIASHVKNKKLREVKELIYKNAVAKQTAIVEALSKEANADKERIDYLSGLNVLLQSAIKDLQHDLGMA</sequence>
<accession>A0ABP2IA62</accession>
<dbReference type="Proteomes" id="UP000003764">
    <property type="component" value="Unassembled WGS sequence"/>
</dbReference>
<evidence type="ECO:0008006" key="4">
    <source>
        <dbReference type="Google" id="ProtNLM"/>
    </source>
</evidence>
<keyword evidence="1" id="KW-0472">Membrane</keyword>
<evidence type="ECO:0000256" key="1">
    <source>
        <dbReference type="SAM" id="Phobius"/>
    </source>
</evidence>
<feature type="transmembrane region" description="Helical" evidence="1">
    <location>
        <begin position="52"/>
        <end position="74"/>
    </location>
</feature>
<dbReference type="RefSeq" id="WP_003143852.1">
    <property type="nucleotide sequence ID" value="NZ_ADNT01000141.1"/>
</dbReference>
<protein>
    <recommendedName>
        <fullName evidence="4">APOL3</fullName>
    </recommendedName>
</protein>
<keyword evidence="1" id="KW-1133">Transmembrane helix</keyword>
<comment type="caution">
    <text evidence="2">The sequence shown here is derived from an EMBL/GenBank/DDBJ whole genome shotgun (WGS) entry which is preliminary data.</text>
</comment>
<reference evidence="2 3" key="1">
    <citation type="submission" date="2010-04" db="EMBL/GenBank/DDBJ databases">
        <authorList>
            <person name="Muzny D."/>
            <person name="Qin X."/>
            <person name="Deng J."/>
            <person name="Jiang H."/>
            <person name="Liu Y."/>
            <person name="Qu J."/>
            <person name="Song X.-Z."/>
            <person name="Zhang L."/>
            <person name="Thornton R."/>
            <person name="Coyle M."/>
            <person name="Francisco L."/>
            <person name="Jackson L."/>
            <person name="Javaid M."/>
            <person name="Korchina V."/>
            <person name="Kovar C."/>
            <person name="Mata R."/>
            <person name="Mathew T."/>
            <person name="Ngo R."/>
            <person name="Nguyen L."/>
            <person name="Nguyen N."/>
            <person name="Okwuonu G."/>
            <person name="Ongeri F."/>
            <person name="Pham C."/>
            <person name="Simmons D."/>
            <person name="Wilczek-Boney K."/>
            <person name="Hale W."/>
            <person name="Jakkamsetti A."/>
            <person name="Pham P."/>
            <person name="Ruth R."/>
            <person name="San Lucas F."/>
            <person name="Warren J."/>
            <person name="Zhang J."/>
            <person name="Zhao Z."/>
            <person name="Zhou C."/>
            <person name="Zhu D."/>
            <person name="Lee S."/>
            <person name="Bess C."/>
            <person name="Blankenburg K."/>
            <person name="Forbes L."/>
            <person name="Fu Q."/>
            <person name="Gubbala S."/>
            <person name="Hirani K."/>
            <person name="Jayaseelan J.C."/>
            <person name="Lara F."/>
            <person name="Munidasa M."/>
            <person name="Palculict T."/>
            <person name="Patil S."/>
            <person name="Pu L.-L."/>
            <person name="Saada N."/>
            <person name="Tang L."/>
            <person name="Weissenberger G."/>
            <person name="Zhu Y."/>
            <person name="Hemphill L."/>
            <person name="Shang Y."/>
            <person name="Youmans B."/>
            <person name="Ayvaz T."/>
            <person name="Ross M."/>
            <person name="Santibanez J."/>
            <person name="Aqrawi P."/>
            <person name="Gross S."/>
            <person name="Joshi V."/>
            <person name="Fowler G."/>
            <person name="Nazareth L."/>
            <person name="Reid J."/>
            <person name="Worley K."/>
            <person name="Petrosino J."/>
            <person name="Highlander S."/>
            <person name="Gibbs R."/>
            <person name="Gibbs R."/>
        </authorList>
    </citation>
    <scope>NUCLEOTIDE SEQUENCE [LARGE SCALE GENOMIC DNA]</scope>
    <source>
        <strain evidence="2 3">ATCC 11563</strain>
    </source>
</reference>